<dbReference type="AlphaFoldDB" id="A0A5V4ZD81"/>
<protein>
    <submittedName>
        <fullName evidence="1">Transcriptional regulator</fullName>
    </submittedName>
</protein>
<accession>A0A5V4ZD81</accession>
<dbReference type="EMBL" id="AAHBYH010000062">
    <property type="protein sequence ID" value="EBU3914755.1"/>
    <property type="molecule type" value="Genomic_DNA"/>
</dbReference>
<proteinExistence type="predicted"/>
<organism evidence="1">
    <name type="scientific">Salmonella enterica</name>
    <name type="common">Salmonella choleraesuis</name>
    <dbReference type="NCBI Taxonomy" id="28901"/>
    <lineage>
        <taxon>Bacteria</taxon>
        <taxon>Pseudomonadati</taxon>
        <taxon>Pseudomonadota</taxon>
        <taxon>Gammaproteobacteria</taxon>
        <taxon>Enterobacterales</taxon>
        <taxon>Enterobacteriaceae</taxon>
        <taxon>Salmonella</taxon>
    </lineage>
</organism>
<gene>
    <name evidence="1" type="ORF">CWK15_25920</name>
</gene>
<evidence type="ECO:0000313" key="1">
    <source>
        <dbReference type="EMBL" id="EBU3914755.1"/>
    </source>
</evidence>
<name>A0A5V4ZD81_SALER</name>
<sequence length="32" mass="3602">MAEYNLTPARQVIIHGDCWPVVSAVQFVVKVM</sequence>
<feature type="non-terminal residue" evidence="1">
    <location>
        <position position="32"/>
    </location>
</feature>
<reference evidence="1" key="1">
    <citation type="submission" date="2018-07" db="EMBL/GenBank/DDBJ databases">
        <authorList>
            <consortium name="PulseNet: The National Subtyping Network for Foodborne Disease Surveillance"/>
            <person name="Tarr C.L."/>
            <person name="Trees E."/>
            <person name="Katz L.S."/>
            <person name="Carleton-Romer H.A."/>
            <person name="Stroika S."/>
            <person name="Kucerova Z."/>
            <person name="Roache K.F."/>
            <person name="Sabol A.L."/>
            <person name="Besser J."/>
            <person name="Gerner-Smidt P."/>
        </authorList>
    </citation>
    <scope>NUCLEOTIDE SEQUENCE</scope>
    <source>
        <strain evidence="1">PNUSAS029138</strain>
    </source>
</reference>
<comment type="caution">
    <text evidence="1">The sequence shown here is derived from an EMBL/GenBank/DDBJ whole genome shotgun (WGS) entry which is preliminary data.</text>
</comment>